<dbReference type="Proteomes" id="UP001589854">
    <property type="component" value="Unassembled WGS sequence"/>
</dbReference>
<reference evidence="2 3" key="1">
    <citation type="submission" date="2024-09" db="EMBL/GenBank/DDBJ databases">
        <authorList>
            <person name="Sun Q."/>
            <person name="Mori K."/>
        </authorList>
    </citation>
    <scope>NUCLEOTIDE SEQUENCE [LARGE SCALE GENOMIC DNA]</scope>
    <source>
        <strain evidence="2 3">CCM 7228</strain>
    </source>
</reference>
<sequence>MYDNYELNVHRMQYGNHPNQGKENMYPQTVQSMTNQMHPTGVQGAYQPMHGDIKHQCRMYMNYHVQAKMQDGSEIEGIITDMDENNVTMLVPEEIDEEELNDNTSRQYGYGRRRFRRFRRLLFPLLNFLFFRPYPYYYPYPYPYYPYPY</sequence>
<evidence type="ECO:0008006" key="4">
    <source>
        <dbReference type="Google" id="ProtNLM"/>
    </source>
</evidence>
<evidence type="ECO:0000313" key="3">
    <source>
        <dbReference type="Proteomes" id="UP001589854"/>
    </source>
</evidence>
<proteinExistence type="predicted"/>
<keyword evidence="1" id="KW-1133">Transmembrane helix</keyword>
<keyword evidence="3" id="KW-1185">Reference proteome</keyword>
<gene>
    <name evidence="2" type="ORF">ACFFIX_18925</name>
</gene>
<organism evidence="2 3">
    <name type="scientific">Metabacillus herbersteinensis</name>
    <dbReference type="NCBI Taxonomy" id="283816"/>
    <lineage>
        <taxon>Bacteria</taxon>
        <taxon>Bacillati</taxon>
        <taxon>Bacillota</taxon>
        <taxon>Bacilli</taxon>
        <taxon>Bacillales</taxon>
        <taxon>Bacillaceae</taxon>
        <taxon>Metabacillus</taxon>
    </lineage>
</organism>
<dbReference type="RefSeq" id="WP_378936805.1">
    <property type="nucleotide sequence ID" value="NZ_JBHLVO010000021.1"/>
</dbReference>
<keyword evidence="1" id="KW-0812">Transmembrane</keyword>
<dbReference type="EMBL" id="JBHLVO010000021">
    <property type="protein sequence ID" value="MFC0273474.1"/>
    <property type="molecule type" value="Genomic_DNA"/>
</dbReference>
<evidence type="ECO:0000256" key="1">
    <source>
        <dbReference type="SAM" id="Phobius"/>
    </source>
</evidence>
<evidence type="ECO:0000313" key="2">
    <source>
        <dbReference type="EMBL" id="MFC0273474.1"/>
    </source>
</evidence>
<feature type="transmembrane region" description="Helical" evidence="1">
    <location>
        <begin position="121"/>
        <end position="138"/>
    </location>
</feature>
<keyword evidence="1" id="KW-0472">Membrane</keyword>
<name>A0ABV6GK16_9BACI</name>
<comment type="caution">
    <text evidence="2">The sequence shown here is derived from an EMBL/GenBank/DDBJ whole genome shotgun (WGS) entry which is preliminary data.</text>
</comment>
<accession>A0ABV6GK16</accession>
<protein>
    <recommendedName>
        <fullName evidence="4">Spore coat protein</fullName>
    </recommendedName>
</protein>